<evidence type="ECO:0000313" key="8">
    <source>
        <dbReference type="Proteomes" id="UP001470230"/>
    </source>
</evidence>
<organism evidence="7 8">
    <name type="scientific">Tritrichomonas musculus</name>
    <dbReference type="NCBI Taxonomy" id="1915356"/>
    <lineage>
        <taxon>Eukaryota</taxon>
        <taxon>Metamonada</taxon>
        <taxon>Parabasalia</taxon>
        <taxon>Tritrichomonadida</taxon>
        <taxon>Tritrichomonadidae</taxon>
        <taxon>Tritrichomonas</taxon>
    </lineage>
</organism>
<reference evidence="7 8" key="1">
    <citation type="submission" date="2024-04" db="EMBL/GenBank/DDBJ databases">
        <title>Tritrichomonas musculus Genome.</title>
        <authorList>
            <person name="Alves-Ferreira E."/>
            <person name="Grigg M."/>
            <person name="Lorenzi H."/>
            <person name="Galac M."/>
        </authorList>
    </citation>
    <scope>NUCLEOTIDE SEQUENCE [LARGE SCALE GENOMIC DNA]</scope>
    <source>
        <strain evidence="7 8">EAF2021</strain>
    </source>
</reference>
<dbReference type="InterPro" id="IPR008271">
    <property type="entry name" value="Ser/Thr_kinase_AS"/>
</dbReference>
<keyword evidence="1 5" id="KW-0418">Kinase</keyword>
<dbReference type="EMBL" id="JAPFFF010000015">
    <property type="protein sequence ID" value="KAK8866576.1"/>
    <property type="molecule type" value="Genomic_DNA"/>
</dbReference>
<proteinExistence type="inferred from homology"/>
<dbReference type="InterPro" id="IPR011009">
    <property type="entry name" value="Kinase-like_dom_sf"/>
</dbReference>
<comment type="similarity">
    <text evidence="5">Belongs to the protein kinase superfamily.</text>
</comment>
<evidence type="ECO:0000313" key="7">
    <source>
        <dbReference type="EMBL" id="KAK8866576.1"/>
    </source>
</evidence>
<dbReference type="PROSITE" id="PS50011">
    <property type="entry name" value="PROTEIN_KINASE_DOM"/>
    <property type="match status" value="1"/>
</dbReference>
<keyword evidence="1 5" id="KW-0723">Serine/threonine-protein kinase</keyword>
<protein>
    <recommendedName>
        <fullName evidence="6">Protein kinase domain-containing protein</fullName>
    </recommendedName>
</protein>
<dbReference type="PRINTS" id="PR00109">
    <property type="entry name" value="TYRKINASE"/>
</dbReference>
<dbReference type="InterPro" id="IPR051681">
    <property type="entry name" value="Ser/Thr_Kinases-Pseudokinases"/>
</dbReference>
<gene>
    <name evidence="7" type="ORF">M9Y10_009540</name>
</gene>
<dbReference type="SMART" id="SM00220">
    <property type="entry name" value="S_TKc"/>
    <property type="match status" value="1"/>
</dbReference>
<keyword evidence="1 5" id="KW-0808">Transferase</keyword>
<dbReference type="InterPro" id="IPR001245">
    <property type="entry name" value="Ser-Thr/Tyr_kinase_cat_dom"/>
</dbReference>
<sequence length="398" mass="45606">MSRDIIINDALVELEDYEIKNQIGKGGFGVVFRAIEKKTGKETALKVILQTANLKKQKEQANILREISVPRLLNLPGIVKLIGFRFPLTKEQIEEKKAKKVNLTMTVTDKGRKTEVDLAGAIIVTELMKNGSLDTIVGDYLKTKKCNEKINPTIRSKVIFGVAATMKRVHKNNVIHRDLKLENVFLDDNLEPRIADFGLAKVIQDNIDMTMAIGTPYIMAPEIFMDGDETYGVPVDVYAYAFLLYKMFTNNISFADGKQIRSSQQYMMKIGRGLRPKKPEECPDVYWELIQDCWKQLPTERLTFDQITEKLKDDKYALEEYGVKTDLDQLHEYQARIDKDEPESNLDFAKSMKHIVDLDGKKLLLKGTVSSDSYDFAKSKSKIPKINNRKTIFNWKRH</sequence>
<dbReference type="InterPro" id="IPR000719">
    <property type="entry name" value="Prot_kinase_dom"/>
</dbReference>
<dbReference type="PANTHER" id="PTHR44329:SF214">
    <property type="entry name" value="PROTEIN KINASE DOMAIN-CONTAINING PROTEIN"/>
    <property type="match status" value="1"/>
</dbReference>
<comment type="caution">
    <text evidence="7">The sequence shown here is derived from an EMBL/GenBank/DDBJ whole genome shotgun (WGS) entry which is preliminary data.</text>
</comment>
<feature type="binding site" evidence="4">
    <location>
        <position position="46"/>
    </location>
    <ligand>
        <name>ATP</name>
        <dbReference type="ChEBI" id="CHEBI:30616"/>
    </ligand>
</feature>
<dbReference type="Pfam" id="PF00069">
    <property type="entry name" value="Pkinase"/>
    <property type="match status" value="1"/>
</dbReference>
<accession>A0ABR2IR19</accession>
<dbReference type="InterPro" id="IPR017441">
    <property type="entry name" value="Protein_kinase_ATP_BS"/>
</dbReference>
<dbReference type="Gene3D" id="1.10.510.10">
    <property type="entry name" value="Transferase(Phosphotransferase) domain 1"/>
    <property type="match status" value="1"/>
</dbReference>
<evidence type="ECO:0000256" key="5">
    <source>
        <dbReference type="RuleBase" id="RU000304"/>
    </source>
</evidence>
<keyword evidence="3 4" id="KW-0067">ATP-binding</keyword>
<evidence type="ECO:0000256" key="2">
    <source>
        <dbReference type="ARBA" id="ARBA00022741"/>
    </source>
</evidence>
<evidence type="ECO:0000256" key="4">
    <source>
        <dbReference type="PROSITE-ProRule" id="PRU10141"/>
    </source>
</evidence>
<keyword evidence="8" id="KW-1185">Reference proteome</keyword>
<dbReference type="SUPFAM" id="SSF56112">
    <property type="entry name" value="Protein kinase-like (PK-like)"/>
    <property type="match status" value="1"/>
</dbReference>
<dbReference type="Proteomes" id="UP001470230">
    <property type="component" value="Unassembled WGS sequence"/>
</dbReference>
<name>A0ABR2IR19_9EUKA</name>
<dbReference type="PROSITE" id="PS00107">
    <property type="entry name" value="PROTEIN_KINASE_ATP"/>
    <property type="match status" value="1"/>
</dbReference>
<evidence type="ECO:0000256" key="1">
    <source>
        <dbReference type="ARBA" id="ARBA00022527"/>
    </source>
</evidence>
<evidence type="ECO:0000259" key="6">
    <source>
        <dbReference type="PROSITE" id="PS50011"/>
    </source>
</evidence>
<evidence type="ECO:0000256" key="3">
    <source>
        <dbReference type="ARBA" id="ARBA00022840"/>
    </source>
</evidence>
<keyword evidence="2 4" id="KW-0547">Nucleotide-binding</keyword>
<dbReference type="PROSITE" id="PS00108">
    <property type="entry name" value="PROTEIN_KINASE_ST"/>
    <property type="match status" value="1"/>
</dbReference>
<dbReference type="PANTHER" id="PTHR44329">
    <property type="entry name" value="SERINE/THREONINE-PROTEIN KINASE TNNI3K-RELATED"/>
    <property type="match status" value="1"/>
</dbReference>
<feature type="domain" description="Protein kinase" evidence="6">
    <location>
        <begin position="17"/>
        <end position="317"/>
    </location>
</feature>